<dbReference type="GO" id="GO:0006352">
    <property type="term" value="P:DNA-templated transcription initiation"/>
    <property type="evidence" value="ECO:0007669"/>
    <property type="project" value="InterPro"/>
</dbReference>
<keyword evidence="3" id="KW-0731">Sigma factor</keyword>
<dbReference type="CDD" id="cd06171">
    <property type="entry name" value="Sigma70_r4"/>
    <property type="match status" value="1"/>
</dbReference>
<dbReference type="AlphaFoldDB" id="A0A1G9IU10"/>
<dbReference type="SUPFAM" id="SSF88946">
    <property type="entry name" value="Sigma2 domain of RNA polymerase sigma factors"/>
    <property type="match status" value="1"/>
</dbReference>
<dbReference type="STRING" id="1075417.SAMN05421823_105109"/>
<keyword evidence="8" id="KW-1185">Reference proteome</keyword>
<evidence type="ECO:0000256" key="4">
    <source>
        <dbReference type="ARBA" id="ARBA00023163"/>
    </source>
</evidence>
<dbReference type="NCBIfam" id="TIGR02937">
    <property type="entry name" value="sigma70-ECF"/>
    <property type="match status" value="1"/>
</dbReference>
<dbReference type="Gene3D" id="1.10.1740.10">
    <property type="match status" value="1"/>
</dbReference>
<dbReference type="GO" id="GO:0016987">
    <property type="term" value="F:sigma factor activity"/>
    <property type="evidence" value="ECO:0007669"/>
    <property type="project" value="UniProtKB-KW"/>
</dbReference>
<evidence type="ECO:0000256" key="2">
    <source>
        <dbReference type="ARBA" id="ARBA00023015"/>
    </source>
</evidence>
<dbReference type="InterPro" id="IPR036388">
    <property type="entry name" value="WH-like_DNA-bd_sf"/>
</dbReference>
<dbReference type="EMBL" id="FNFO01000005">
    <property type="protein sequence ID" value="SDL28687.1"/>
    <property type="molecule type" value="Genomic_DNA"/>
</dbReference>
<dbReference type="Pfam" id="PF04542">
    <property type="entry name" value="Sigma70_r2"/>
    <property type="match status" value="1"/>
</dbReference>
<dbReference type="InterPro" id="IPR013325">
    <property type="entry name" value="RNA_pol_sigma_r2"/>
</dbReference>
<dbReference type="Gene3D" id="1.10.10.10">
    <property type="entry name" value="Winged helix-like DNA-binding domain superfamily/Winged helix DNA-binding domain"/>
    <property type="match status" value="1"/>
</dbReference>
<evidence type="ECO:0000256" key="3">
    <source>
        <dbReference type="ARBA" id="ARBA00023082"/>
    </source>
</evidence>
<evidence type="ECO:0000313" key="7">
    <source>
        <dbReference type="EMBL" id="SDL28687.1"/>
    </source>
</evidence>
<dbReference type="PANTHER" id="PTHR43133">
    <property type="entry name" value="RNA POLYMERASE ECF-TYPE SIGMA FACTO"/>
    <property type="match status" value="1"/>
</dbReference>
<dbReference type="OrthoDB" id="9150024at2"/>
<reference evidence="7 8" key="1">
    <citation type="submission" date="2016-10" db="EMBL/GenBank/DDBJ databases">
        <authorList>
            <person name="de Groot N.N."/>
        </authorList>
    </citation>
    <scope>NUCLEOTIDE SEQUENCE [LARGE SCALE GENOMIC DNA]</scope>
    <source>
        <strain evidence="7 8">DSM 25186</strain>
    </source>
</reference>
<dbReference type="GO" id="GO:0003677">
    <property type="term" value="F:DNA binding"/>
    <property type="evidence" value="ECO:0007669"/>
    <property type="project" value="InterPro"/>
</dbReference>
<dbReference type="Pfam" id="PF08281">
    <property type="entry name" value="Sigma70_r4_2"/>
    <property type="match status" value="1"/>
</dbReference>
<protein>
    <submittedName>
        <fullName evidence="7">RNA polymerase sigma factor, sigma-70 family</fullName>
    </submittedName>
</protein>
<keyword evidence="2" id="KW-0805">Transcription regulation</keyword>
<comment type="similarity">
    <text evidence="1">Belongs to the sigma-70 factor family. ECF subfamily.</text>
</comment>
<organism evidence="7 8">
    <name type="scientific">Catalinimonas alkaloidigena</name>
    <dbReference type="NCBI Taxonomy" id="1075417"/>
    <lineage>
        <taxon>Bacteria</taxon>
        <taxon>Pseudomonadati</taxon>
        <taxon>Bacteroidota</taxon>
        <taxon>Cytophagia</taxon>
        <taxon>Cytophagales</taxon>
        <taxon>Catalimonadaceae</taxon>
        <taxon>Catalinimonas</taxon>
    </lineage>
</organism>
<evidence type="ECO:0000259" key="5">
    <source>
        <dbReference type="Pfam" id="PF04542"/>
    </source>
</evidence>
<gene>
    <name evidence="7" type="ORF">SAMN05421823_105109</name>
</gene>
<evidence type="ECO:0000313" key="8">
    <source>
        <dbReference type="Proteomes" id="UP000198510"/>
    </source>
</evidence>
<dbReference type="InterPro" id="IPR013249">
    <property type="entry name" value="RNA_pol_sigma70_r4_t2"/>
</dbReference>
<sequence length="203" mass="24246">MRAALSIQDEQELWRKINQQDRQALTSLYLAYHDTLLDYARKLAHDEALALNCLQELFVQLWHQRGRLSDVKSVKIYLIVALRRRVVRQLKQEQARSRRQFSFQEVQPALEFSAEELVMLHETEAEVREQMADSLNRLPERQREIIYLRYYENLSIQEIADLLHMQYQSVSNNLQRAYKTLRTNPLLRKLAQTFLLLMLGFLK</sequence>
<dbReference type="InterPro" id="IPR013324">
    <property type="entry name" value="RNA_pol_sigma_r3/r4-like"/>
</dbReference>
<dbReference type="SUPFAM" id="SSF88659">
    <property type="entry name" value="Sigma3 and sigma4 domains of RNA polymerase sigma factors"/>
    <property type="match status" value="1"/>
</dbReference>
<feature type="domain" description="RNA polymerase sigma-70 region 2" evidence="5">
    <location>
        <begin position="28"/>
        <end position="94"/>
    </location>
</feature>
<dbReference type="InterPro" id="IPR039425">
    <property type="entry name" value="RNA_pol_sigma-70-like"/>
</dbReference>
<evidence type="ECO:0000259" key="6">
    <source>
        <dbReference type="Pfam" id="PF08281"/>
    </source>
</evidence>
<evidence type="ECO:0000256" key="1">
    <source>
        <dbReference type="ARBA" id="ARBA00010641"/>
    </source>
</evidence>
<feature type="domain" description="RNA polymerase sigma factor 70 region 4 type 2" evidence="6">
    <location>
        <begin position="129"/>
        <end position="181"/>
    </location>
</feature>
<dbReference type="RefSeq" id="WP_089683083.1">
    <property type="nucleotide sequence ID" value="NZ_FNFO01000005.1"/>
</dbReference>
<dbReference type="InterPro" id="IPR014284">
    <property type="entry name" value="RNA_pol_sigma-70_dom"/>
</dbReference>
<dbReference type="PANTHER" id="PTHR43133:SF46">
    <property type="entry name" value="RNA POLYMERASE SIGMA-70 FACTOR ECF SUBFAMILY"/>
    <property type="match status" value="1"/>
</dbReference>
<proteinExistence type="inferred from homology"/>
<accession>A0A1G9IU10</accession>
<dbReference type="Proteomes" id="UP000198510">
    <property type="component" value="Unassembled WGS sequence"/>
</dbReference>
<dbReference type="InterPro" id="IPR007627">
    <property type="entry name" value="RNA_pol_sigma70_r2"/>
</dbReference>
<name>A0A1G9IU10_9BACT</name>
<keyword evidence="4" id="KW-0804">Transcription</keyword>